<evidence type="ECO:0000313" key="1">
    <source>
        <dbReference type="EMBL" id="CAG2194576.1"/>
    </source>
</evidence>
<organism evidence="1 2">
    <name type="scientific">Mytilus edulis</name>
    <name type="common">Blue mussel</name>
    <dbReference type="NCBI Taxonomy" id="6550"/>
    <lineage>
        <taxon>Eukaryota</taxon>
        <taxon>Metazoa</taxon>
        <taxon>Spiralia</taxon>
        <taxon>Lophotrochozoa</taxon>
        <taxon>Mollusca</taxon>
        <taxon>Bivalvia</taxon>
        <taxon>Autobranchia</taxon>
        <taxon>Pteriomorphia</taxon>
        <taxon>Mytilida</taxon>
        <taxon>Mytiloidea</taxon>
        <taxon>Mytilidae</taxon>
        <taxon>Mytilinae</taxon>
        <taxon>Mytilus</taxon>
    </lineage>
</organism>
<keyword evidence="2" id="KW-1185">Reference proteome</keyword>
<evidence type="ECO:0000313" key="2">
    <source>
        <dbReference type="Proteomes" id="UP000683360"/>
    </source>
</evidence>
<gene>
    <name evidence="1" type="ORF">MEDL_9615</name>
</gene>
<sequence length="296" mass="33387">MKYQVIVLLVCAIRNSSQRNSTEGVCYNSNGLEDCCFNYEVIKGICTECKRGTTAVAGGPCVPCTENTYGSLCIQKCNCTQFQRCDSEVGCILKTSIVTINLTNTGSKVRGKDVTTNQKTVYKNRIEDDEVGYFDLYFVLKEGPNDQVKEQTSQNELLSTSSFYANVVGQDKTEYHKTYMSPNEYCIDDIYACDVAVTVHKGMERSSRPDEDAKYNMYSKVNKTLQTDWTINSPANESHLSSESQPVYKTTLLEVFRTYLQDCTYKYASLEKTIDDCGAIKPNDENSFIKEKSKTF</sequence>
<dbReference type="EMBL" id="CAJPWZ010000485">
    <property type="protein sequence ID" value="CAG2194576.1"/>
    <property type="molecule type" value="Genomic_DNA"/>
</dbReference>
<comment type="caution">
    <text evidence="1">The sequence shown here is derived from an EMBL/GenBank/DDBJ whole genome shotgun (WGS) entry which is preliminary data.</text>
</comment>
<proteinExistence type="predicted"/>
<dbReference type="OrthoDB" id="6144158at2759"/>
<dbReference type="AlphaFoldDB" id="A0A8S3QGF9"/>
<protein>
    <submittedName>
        <fullName evidence="1">Uncharacterized protein</fullName>
    </submittedName>
</protein>
<reference evidence="1" key="1">
    <citation type="submission" date="2021-03" db="EMBL/GenBank/DDBJ databases">
        <authorList>
            <person name="Bekaert M."/>
        </authorList>
    </citation>
    <scope>NUCLEOTIDE SEQUENCE</scope>
</reference>
<dbReference type="Proteomes" id="UP000683360">
    <property type="component" value="Unassembled WGS sequence"/>
</dbReference>
<name>A0A8S3QGF9_MYTED</name>
<accession>A0A8S3QGF9</accession>